<dbReference type="PATRIC" id="fig|1172194.4.peg.2566"/>
<proteinExistence type="inferred from homology"/>
<dbReference type="GO" id="GO:0006364">
    <property type="term" value="P:rRNA processing"/>
    <property type="evidence" value="ECO:0007669"/>
    <property type="project" value="UniProtKB-UniRule"/>
</dbReference>
<dbReference type="SUPFAM" id="SSF55486">
    <property type="entry name" value="Metalloproteases ('zincins'), catalytic domain"/>
    <property type="match status" value="1"/>
</dbReference>
<keyword evidence="4 8" id="KW-0479">Metal-binding</keyword>
<sequence length="155" mass="17282">MIHIQRQLPPQGLPSAQSLRAWAIATLPEDHGELTIRLVDEAESQALNRSYRGKDKPTNVLSFGYDMDGDDMPGLPGQAILGDLVICAAVVRREASEQGKTERAHWAHMVVHGCLHLLGYDHESNTEAEEMEHREKIILARLGFPDPYEVEHDGP</sequence>
<reference evidence="9 10" key="1">
    <citation type="journal article" date="2012" name="J. Bacteriol.">
        <title>Genome Sequence of n-Alkane-Degrading Hydrocarboniphaga effusa Strain AP103T (ATCC BAA-332T).</title>
        <authorList>
            <person name="Chang H.K."/>
            <person name="Zylstra G.J."/>
            <person name="Chae J.C."/>
        </authorList>
    </citation>
    <scope>NUCLEOTIDE SEQUENCE [LARGE SCALE GENOMIC DNA]</scope>
    <source>
        <strain evidence="9 10">AP103</strain>
    </source>
</reference>
<keyword evidence="10" id="KW-1185">Reference proteome</keyword>
<dbReference type="PANTHER" id="PTHR46986:SF1">
    <property type="entry name" value="ENDORIBONUCLEASE YBEY, CHLOROPLASTIC"/>
    <property type="match status" value="1"/>
</dbReference>
<dbReference type="PROSITE" id="PS01306">
    <property type="entry name" value="UPF0054"/>
    <property type="match status" value="1"/>
</dbReference>
<dbReference type="PANTHER" id="PTHR46986">
    <property type="entry name" value="ENDORIBONUCLEASE YBEY, CHLOROPLASTIC"/>
    <property type="match status" value="1"/>
</dbReference>
<dbReference type="Pfam" id="PF02130">
    <property type="entry name" value="YbeY"/>
    <property type="match status" value="1"/>
</dbReference>
<keyword evidence="8" id="KW-0963">Cytoplasm</keyword>
<evidence type="ECO:0000256" key="7">
    <source>
        <dbReference type="ARBA" id="ARBA00022833"/>
    </source>
</evidence>
<dbReference type="GO" id="GO:0004222">
    <property type="term" value="F:metalloendopeptidase activity"/>
    <property type="evidence" value="ECO:0007669"/>
    <property type="project" value="InterPro"/>
</dbReference>
<dbReference type="GO" id="GO:0008270">
    <property type="term" value="F:zinc ion binding"/>
    <property type="evidence" value="ECO:0007669"/>
    <property type="project" value="UniProtKB-UniRule"/>
</dbReference>
<comment type="caution">
    <text evidence="9">The sequence shown here is derived from an EMBL/GenBank/DDBJ whole genome shotgun (WGS) entry which is preliminary data.</text>
</comment>
<dbReference type="InterPro" id="IPR002036">
    <property type="entry name" value="YbeY"/>
</dbReference>
<evidence type="ECO:0000256" key="3">
    <source>
        <dbReference type="ARBA" id="ARBA00022722"/>
    </source>
</evidence>
<organism evidence="9 10">
    <name type="scientific">Hydrocarboniphaga effusa AP103</name>
    <dbReference type="NCBI Taxonomy" id="1172194"/>
    <lineage>
        <taxon>Bacteria</taxon>
        <taxon>Pseudomonadati</taxon>
        <taxon>Pseudomonadota</taxon>
        <taxon>Gammaproteobacteria</taxon>
        <taxon>Nevskiales</taxon>
        <taxon>Nevskiaceae</taxon>
        <taxon>Hydrocarboniphaga</taxon>
    </lineage>
</organism>
<keyword evidence="5 8" id="KW-0255">Endonuclease</keyword>
<evidence type="ECO:0000313" key="9">
    <source>
        <dbReference type="EMBL" id="EIT69074.1"/>
    </source>
</evidence>
<dbReference type="InterPro" id="IPR023091">
    <property type="entry name" value="MetalPrtase_cat_dom_sf_prd"/>
</dbReference>
<dbReference type="GO" id="GO:0005737">
    <property type="term" value="C:cytoplasm"/>
    <property type="evidence" value="ECO:0007669"/>
    <property type="project" value="UniProtKB-SubCell"/>
</dbReference>
<name>I7ZB41_9GAMM</name>
<dbReference type="EC" id="3.1.-.-" evidence="8"/>
<feature type="binding site" evidence="8">
    <location>
        <position position="112"/>
    </location>
    <ligand>
        <name>Zn(2+)</name>
        <dbReference type="ChEBI" id="CHEBI:29105"/>
        <note>catalytic</note>
    </ligand>
</feature>
<feature type="binding site" evidence="8">
    <location>
        <position position="122"/>
    </location>
    <ligand>
        <name>Zn(2+)</name>
        <dbReference type="ChEBI" id="CHEBI:29105"/>
        <note>catalytic</note>
    </ligand>
</feature>
<comment type="similarity">
    <text evidence="1 8">Belongs to the endoribonuclease YbeY family.</text>
</comment>
<evidence type="ECO:0000256" key="6">
    <source>
        <dbReference type="ARBA" id="ARBA00022801"/>
    </source>
</evidence>
<protein>
    <recommendedName>
        <fullName evidence="8">Endoribonuclease YbeY</fullName>
        <ecNumber evidence="8">3.1.-.-</ecNumber>
    </recommendedName>
</protein>
<dbReference type="InterPro" id="IPR020549">
    <property type="entry name" value="YbeY_CS"/>
</dbReference>
<dbReference type="GO" id="GO:0004521">
    <property type="term" value="F:RNA endonuclease activity"/>
    <property type="evidence" value="ECO:0007669"/>
    <property type="project" value="UniProtKB-UniRule"/>
</dbReference>
<dbReference type="STRING" id="1172194.WQQ_26560"/>
<comment type="subcellular location">
    <subcellularLocation>
        <location evidence="8">Cytoplasm</location>
    </subcellularLocation>
</comment>
<dbReference type="NCBIfam" id="TIGR00043">
    <property type="entry name" value="rRNA maturation RNase YbeY"/>
    <property type="match status" value="1"/>
</dbReference>
<evidence type="ECO:0000256" key="4">
    <source>
        <dbReference type="ARBA" id="ARBA00022723"/>
    </source>
</evidence>
<keyword evidence="3 8" id="KW-0540">Nuclease</keyword>
<dbReference type="HAMAP" id="MF_00009">
    <property type="entry name" value="Endoribonucl_YbeY"/>
    <property type="match status" value="1"/>
</dbReference>
<feature type="binding site" evidence="8">
    <location>
        <position position="116"/>
    </location>
    <ligand>
        <name>Zn(2+)</name>
        <dbReference type="ChEBI" id="CHEBI:29105"/>
        <note>catalytic</note>
    </ligand>
</feature>
<accession>I7ZB41</accession>
<dbReference type="AlphaFoldDB" id="I7ZB41"/>
<dbReference type="Proteomes" id="UP000003704">
    <property type="component" value="Unassembled WGS sequence"/>
</dbReference>
<dbReference type="EMBL" id="AKGD01000002">
    <property type="protein sequence ID" value="EIT69074.1"/>
    <property type="molecule type" value="Genomic_DNA"/>
</dbReference>
<dbReference type="Gene3D" id="3.40.390.30">
    <property type="entry name" value="Metalloproteases ('zincins'), catalytic domain"/>
    <property type="match status" value="1"/>
</dbReference>
<keyword evidence="6 8" id="KW-0378">Hydrolase</keyword>
<comment type="cofactor">
    <cofactor evidence="8">
        <name>Zn(2+)</name>
        <dbReference type="ChEBI" id="CHEBI:29105"/>
    </cofactor>
    <text evidence="8">Binds 1 zinc ion.</text>
</comment>
<comment type="function">
    <text evidence="8">Single strand-specific metallo-endoribonuclease involved in late-stage 70S ribosome quality control and in maturation of the 3' terminus of the 16S rRNA.</text>
</comment>
<keyword evidence="8" id="KW-0698">rRNA processing</keyword>
<keyword evidence="7 8" id="KW-0862">Zinc</keyword>
<gene>
    <name evidence="8" type="primary">ybeY</name>
    <name evidence="9" type="ORF">WQQ_26560</name>
</gene>
<evidence type="ECO:0000313" key="10">
    <source>
        <dbReference type="Proteomes" id="UP000003704"/>
    </source>
</evidence>
<evidence type="ECO:0000256" key="1">
    <source>
        <dbReference type="ARBA" id="ARBA00010875"/>
    </source>
</evidence>
<evidence type="ECO:0000256" key="8">
    <source>
        <dbReference type="HAMAP-Rule" id="MF_00009"/>
    </source>
</evidence>
<keyword evidence="2 8" id="KW-0690">Ribosome biogenesis</keyword>
<evidence type="ECO:0000256" key="2">
    <source>
        <dbReference type="ARBA" id="ARBA00022517"/>
    </source>
</evidence>
<evidence type="ECO:0000256" key="5">
    <source>
        <dbReference type="ARBA" id="ARBA00022759"/>
    </source>
</evidence>